<protein>
    <recommendedName>
        <fullName evidence="8">DNA-binding protein RFX6</fullName>
    </recommendedName>
    <alternativeName>
        <fullName evidence="9">Regulatory factor X 6</fullName>
    </alternativeName>
</protein>
<dbReference type="SUPFAM" id="SSF46785">
    <property type="entry name" value="Winged helix' DNA-binding domain"/>
    <property type="match status" value="1"/>
</dbReference>
<evidence type="ECO:0000259" key="10">
    <source>
        <dbReference type="PROSITE" id="PS51526"/>
    </source>
</evidence>
<dbReference type="GeneTree" id="ENSGT01050000244879"/>
<keyword evidence="4" id="KW-0805">Transcription regulation</keyword>
<evidence type="ECO:0000256" key="7">
    <source>
        <dbReference type="ARBA" id="ARBA00023242"/>
    </source>
</evidence>
<dbReference type="InterPro" id="IPR036390">
    <property type="entry name" value="WH_DNA-bd_sf"/>
</dbReference>
<evidence type="ECO:0000256" key="5">
    <source>
        <dbReference type="ARBA" id="ARBA00023125"/>
    </source>
</evidence>
<evidence type="ECO:0000313" key="12">
    <source>
        <dbReference type="Proteomes" id="UP000261360"/>
    </source>
</evidence>
<keyword evidence="5" id="KW-0238">DNA-binding</keyword>
<dbReference type="Proteomes" id="UP000261360">
    <property type="component" value="Unplaced"/>
</dbReference>
<dbReference type="GO" id="GO:0005634">
    <property type="term" value="C:nucleus"/>
    <property type="evidence" value="ECO:0007669"/>
    <property type="project" value="UniProtKB-SubCell"/>
</dbReference>
<dbReference type="Pfam" id="PF25340">
    <property type="entry name" value="BCD_RFX"/>
    <property type="match status" value="1"/>
</dbReference>
<proteinExistence type="predicted"/>
<dbReference type="Gene3D" id="1.10.10.10">
    <property type="entry name" value="Winged helix-like DNA-binding domain superfamily/Winged helix DNA-binding domain"/>
    <property type="match status" value="1"/>
</dbReference>
<keyword evidence="7" id="KW-0539">Nucleus</keyword>
<reference evidence="11" key="2">
    <citation type="submission" date="2025-09" db="UniProtKB">
        <authorList>
            <consortium name="Ensembl"/>
        </authorList>
    </citation>
    <scope>IDENTIFICATION</scope>
</reference>
<dbReference type="AlphaFoldDB" id="A0A3B4X6R9"/>
<organism evidence="11 12">
    <name type="scientific">Seriola lalandi dorsalis</name>
    <dbReference type="NCBI Taxonomy" id="1841481"/>
    <lineage>
        <taxon>Eukaryota</taxon>
        <taxon>Metazoa</taxon>
        <taxon>Chordata</taxon>
        <taxon>Craniata</taxon>
        <taxon>Vertebrata</taxon>
        <taxon>Euteleostomi</taxon>
        <taxon>Actinopterygii</taxon>
        <taxon>Neopterygii</taxon>
        <taxon>Teleostei</taxon>
        <taxon>Neoteleostei</taxon>
        <taxon>Acanthomorphata</taxon>
        <taxon>Carangaria</taxon>
        <taxon>Carangiformes</taxon>
        <taxon>Carangidae</taxon>
        <taxon>Seriola</taxon>
    </lineage>
</organism>
<accession>A0A3B4X6R9</accession>
<dbReference type="FunFam" id="1.10.10.10:FF:000211">
    <property type="entry name" value="Regulatory factor X, 6"/>
    <property type="match status" value="1"/>
</dbReference>
<dbReference type="GO" id="GO:0030154">
    <property type="term" value="P:cell differentiation"/>
    <property type="evidence" value="ECO:0007669"/>
    <property type="project" value="UniProtKB-KW"/>
</dbReference>
<dbReference type="Pfam" id="PF02257">
    <property type="entry name" value="RFX_DNA_binding"/>
    <property type="match status" value="1"/>
</dbReference>
<evidence type="ECO:0000256" key="1">
    <source>
        <dbReference type="ARBA" id="ARBA00004123"/>
    </source>
</evidence>
<dbReference type="InterPro" id="IPR036388">
    <property type="entry name" value="WH-like_DNA-bd_sf"/>
</dbReference>
<keyword evidence="2" id="KW-0217">Developmental protein</keyword>
<evidence type="ECO:0000256" key="4">
    <source>
        <dbReference type="ARBA" id="ARBA00023015"/>
    </source>
</evidence>
<dbReference type="GO" id="GO:0000981">
    <property type="term" value="F:DNA-binding transcription factor activity, RNA polymerase II-specific"/>
    <property type="evidence" value="ECO:0007669"/>
    <property type="project" value="TreeGrafter"/>
</dbReference>
<evidence type="ECO:0000313" key="11">
    <source>
        <dbReference type="Ensembl" id="ENSSLDP00000008358.1"/>
    </source>
</evidence>
<evidence type="ECO:0000256" key="8">
    <source>
        <dbReference type="ARBA" id="ARBA00072476"/>
    </source>
</evidence>
<evidence type="ECO:0000256" key="9">
    <source>
        <dbReference type="ARBA" id="ARBA00077088"/>
    </source>
</evidence>
<keyword evidence="12" id="KW-1185">Reference proteome</keyword>
<dbReference type="STRING" id="1841481.ENSSLDP00000008358"/>
<evidence type="ECO:0000256" key="6">
    <source>
        <dbReference type="ARBA" id="ARBA00023163"/>
    </source>
</evidence>
<reference evidence="11" key="1">
    <citation type="submission" date="2025-08" db="UniProtKB">
        <authorList>
            <consortium name="Ensembl"/>
        </authorList>
    </citation>
    <scope>IDENTIFICATION</scope>
</reference>
<dbReference type="Ensembl" id="ENSSLDT00000008628.1">
    <property type="protein sequence ID" value="ENSSLDP00000008358.1"/>
    <property type="gene ID" value="ENSSLDG00000006539.1"/>
</dbReference>
<dbReference type="GO" id="GO:0000978">
    <property type="term" value="F:RNA polymerase II cis-regulatory region sequence-specific DNA binding"/>
    <property type="evidence" value="ECO:0007669"/>
    <property type="project" value="TreeGrafter"/>
</dbReference>
<sequence>MSLFVSMFFSEAEDNLTIKQSISSSRKTISQIIKDKKKQTQLTLQWLEENYIVCEGVCLPRCILYAHYLDFCRKEKLEPACAATFGKTIRQKFPLLTTRRLGTRGHSKYHYYGIGIKESSAYYHSVYSGKGLTRFSGSKLKNEGGFTRKYSLSSKTGTLLPDFPSAQHLLLQGNISREKVDTLIMMYKTHCQCILDNAINVNFEEIQNFLLHFWQGMPDHLLPLLENPVIVDIFCVCDSILYKVLTDVLIPATMQEMPESLLADIRNFAKHWEHWLASSLENLPECLAAKKLPIARRFVSSLKRQTSFLHLAQIARPALFDQAVVTSMVLDIDNVDLSSISSQPLLSINATGDQDPDIYSEYDSITVFQELKELLRKNATVESFIEWLDSVVEHKVIKPGKQSGRSVKKRAQDFLLRWSFFGARVMHNLTLNNASSFGSFHLIRMLLDEYILLALETQFNNDKEQDLQNLLDKYMKNADASKLALMASPSSCFLANRNKANSATDQSVKNESLVEHAYMSLSTNQQQSLETSGQMDFSQISGPLMTPPISPAALVHRGSVINQGPMAGRLLPSSYFPPAIQSQASSLAYQLSRYPSFNDQQLTKDLFYNHHHHHPPSSVHHSSSSTNCSLTPYASAVRPTSSYSSGSDPVQTEQGLLTQFSENRISFPNFPPVSGYYGNSSYLDSQRMTSLVDQHVSVISSVSSLRPFPSTYSEVHDPLNILDEPGRKTTGTYFTEAEPGAGQQVTYCVCVYHSLPPSGSAPCMFGVPSPFPPQETLLSQQRVTPSSEVQDLVSSLPPINTVFMGAGGVQ</sequence>
<evidence type="ECO:0000256" key="2">
    <source>
        <dbReference type="ARBA" id="ARBA00022473"/>
    </source>
</evidence>
<name>A0A3B4X6R9_SERLL</name>
<dbReference type="GO" id="GO:0031018">
    <property type="term" value="P:endocrine pancreas development"/>
    <property type="evidence" value="ECO:0007669"/>
    <property type="project" value="UniProtKB-ARBA"/>
</dbReference>
<dbReference type="PANTHER" id="PTHR12619:SF28">
    <property type="entry name" value="DNA-BINDING PROTEIN RFX6"/>
    <property type="match status" value="1"/>
</dbReference>
<comment type="subcellular location">
    <subcellularLocation>
        <location evidence="1">Nucleus</location>
    </subcellularLocation>
</comment>
<dbReference type="PROSITE" id="PS51526">
    <property type="entry name" value="RFX_DBD"/>
    <property type="match status" value="1"/>
</dbReference>
<dbReference type="InterPro" id="IPR057321">
    <property type="entry name" value="RFX1-4/6/8-like_BCD"/>
</dbReference>
<feature type="domain" description="RFX-type winged-helix" evidence="10">
    <location>
        <begin position="43"/>
        <end position="118"/>
    </location>
</feature>
<keyword evidence="6" id="KW-0804">Transcription</keyword>
<dbReference type="InterPro" id="IPR039779">
    <property type="entry name" value="RFX-like"/>
</dbReference>
<keyword evidence="3" id="KW-0221">Differentiation</keyword>
<dbReference type="InterPro" id="IPR003150">
    <property type="entry name" value="DNA-bd_RFX"/>
</dbReference>
<evidence type="ECO:0000256" key="3">
    <source>
        <dbReference type="ARBA" id="ARBA00022782"/>
    </source>
</evidence>
<dbReference type="PANTHER" id="PTHR12619">
    <property type="entry name" value="RFX TRANSCRIPTION FACTOR FAMILY"/>
    <property type="match status" value="1"/>
</dbReference>